<dbReference type="EMBL" id="SDMP01000020">
    <property type="protein sequence ID" value="RYQ83362.1"/>
    <property type="molecule type" value="Genomic_DNA"/>
</dbReference>
<gene>
    <name evidence="2" type="ORF">Ahy_B10g102007</name>
</gene>
<reference evidence="2 3" key="1">
    <citation type="submission" date="2019-01" db="EMBL/GenBank/DDBJ databases">
        <title>Sequencing of cultivated peanut Arachis hypogaea provides insights into genome evolution and oil improvement.</title>
        <authorList>
            <person name="Chen X."/>
        </authorList>
    </citation>
    <scope>NUCLEOTIDE SEQUENCE [LARGE SCALE GENOMIC DNA]</scope>
    <source>
        <strain evidence="3">cv. Fuhuasheng</strain>
        <tissue evidence="2">Leaves</tissue>
    </source>
</reference>
<dbReference type="InterPro" id="IPR008906">
    <property type="entry name" value="HATC_C_dom"/>
</dbReference>
<dbReference type="Proteomes" id="UP000289738">
    <property type="component" value="Chromosome B10"/>
</dbReference>
<dbReference type="PANTHER" id="PTHR23272:SF166">
    <property type="entry name" value="ZINC FINGER BED DOMAIN-CONTAINING PROTEIN RICESLEEPER 2-LIKE ISOFORM X1"/>
    <property type="match status" value="1"/>
</dbReference>
<protein>
    <recommendedName>
        <fullName evidence="1">HAT C-terminal dimerisation domain-containing protein</fullName>
    </recommendedName>
</protein>
<accession>A0A444X185</accession>
<dbReference type="Pfam" id="PF05699">
    <property type="entry name" value="Dimer_Tnp_hAT"/>
    <property type="match status" value="1"/>
</dbReference>
<keyword evidence="3" id="KW-1185">Reference proteome</keyword>
<name>A0A444X185_ARAHY</name>
<comment type="caution">
    <text evidence="2">The sequence shown here is derived from an EMBL/GenBank/DDBJ whole genome shotgun (WGS) entry which is preliminary data.</text>
</comment>
<evidence type="ECO:0000313" key="2">
    <source>
        <dbReference type="EMBL" id="RYQ83362.1"/>
    </source>
</evidence>
<organism evidence="2 3">
    <name type="scientific">Arachis hypogaea</name>
    <name type="common">Peanut</name>
    <dbReference type="NCBI Taxonomy" id="3818"/>
    <lineage>
        <taxon>Eukaryota</taxon>
        <taxon>Viridiplantae</taxon>
        <taxon>Streptophyta</taxon>
        <taxon>Embryophyta</taxon>
        <taxon>Tracheophyta</taxon>
        <taxon>Spermatophyta</taxon>
        <taxon>Magnoliopsida</taxon>
        <taxon>eudicotyledons</taxon>
        <taxon>Gunneridae</taxon>
        <taxon>Pentapetalae</taxon>
        <taxon>rosids</taxon>
        <taxon>fabids</taxon>
        <taxon>Fabales</taxon>
        <taxon>Fabaceae</taxon>
        <taxon>Papilionoideae</taxon>
        <taxon>50 kb inversion clade</taxon>
        <taxon>dalbergioids sensu lato</taxon>
        <taxon>Dalbergieae</taxon>
        <taxon>Pterocarpus clade</taxon>
        <taxon>Arachis</taxon>
    </lineage>
</organism>
<sequence length="113" mass="13249">MVRKEFKEFACDTQTSLDKDELEIYLKKGLIHTNEDDSKYDVCVEFWKTNEDRFSTLSVMARDVFSIPNTMVASESAFSIGGCILTKYRSCTFHEHVQMFICTRSWNLYSELF</sequence>
<proteinExistence type="predicted"/>
<feature type="domain" description="HAT C-terminal dimerisation" evidence="1">
    <location>
        <begin position="21"/>
        <end position="106"/>
    </location>
</feature>
<dbReference type="STRING" id="3818.A0A444X185"/>
<dbReference type="AlphaFoldDB" id="A0A444X185"/>
<dbReference type="SUPFAM" id="SSF53098">
    <property type="entry name" value="Ribonuclease H-like"/>
    <property type="match status" value="1"/>
</dbReference>
<dbReference type="PANTHER" id="PTHR23272">
    <property type="entry name" value="BED FINGER-RELATED"/>
    <property type="match status" value="1"/>
</dbReference>
<dbReference type="GO" id="GO:0046983">
    <property type="term" value="F:protein dimerization activity"/>
    <property type="evidence" value="ECO:0007669"/>
    <property type="project" value="InterPro"/>
</dbReference>
<dbReference type="InterPro" id="IPR012337">
    <property type="entry name" value="RNaseH-like_sf"/>
</dbReference>
<evidence type="ECO:0000259" key="1">
    <source>
        <dbReference type="Pfam" id="PF05699"/>
    </source>
</evidence>
<evidence type="ECO:0000313" key="3">
    <source>
        <dbReference type="Proteomes" id="UP000289738"/>
    </source>
</evidence>